<evidence type="ECO:0000313" key="6">
    <source>
        <dbReference type="Proteomes" id="UP000245119"/>
    </source>
</evidence>
<name>A0A2T7PD34_POMCA</name>
<dbReference type="Proteomes" id="UP000245119">
    <property type="component" value="Linkage Group LG4"/>
</dbReference>
<evidence type="ECO:0000259" key="4">
    <source>
        <dbReference type="PROSITE" id="PS50157"/>
    </source>
</evidence>
<keyword evidence="2" id="KW-0175">Coiled coil</keyword>
<evidence type="ECO:0000256" key="1">
    <source>
        <dbReference type="PROSITE-ProRule" id="PRU00042"/>
    </source>
</evidence>
<dbReference type="EMBL" id="PZQS01000004">
    <property type="protein sequence ID" value="PVD31324.1"/>
    <property type="molecule type" value="Genomic_DNA"/>
</dbReference>
<feature type="coiled-coil region" evidence="2">
    <location>
        <begin position="242"/>
        <end position="323"/>
    </location>
</feature>
<keyword evidence="1" id="KW-0862">Zinc</keyword>
<dbReference type="GO" id="GO:0008270">
    <property type="term" value="F:zinc ion binding"/>
    <property type="evidence" value="ECO:0007669"/>
    <property type="project" value="UniProtKB-KW"/>
</dbReference>
<evidence type="ECO:0000313" key="5">
    <source>
        <dbReference type="EMBL" id="PVD31324.1"/>
    </source>
</evidence>
<dbReference type="PROSITE" id="PS00028">
    <property type="entry name" value="ZINC_FINGER_C2H2_1"/>
    <property type="match status" value="1"/>
</dbReference>
<protein>
    <recommendedName>
        <fullName evidence="4">C2H2-type domain-containing protein</fullName>
    </recommendedName>
</protein>
<accession>A0A2T7PD34</accession>
<organism evidence="5 6">
    <name type="scientific">Pomacea canaliculata</name>
    <name type="common">Golden apple snail</name>
    <dbReference type="NCBI Taxonomy" id="400727"/>
    <lineage>
        <taxon>Eukaryota</taxon>
        <taxon>Metazoa</taxon>
        <taxon>Spiralia</taxon>
        <taxon>Lophotrochozoa</taxon>
        <taxon>Mollusca</taxon>
        <taxon>Gastropoda</taxon>
        <taxon>Caenogastropoda</taxon>
        <taxon>Architaenioglossa</taxon>
        <taxon>Ampullarioidea</taxon>
        <taxon>Ampullariidae</taxon>
        <taxon>Pomacea</taxon>
    </lineage>
</organism>
<keyword evidence="1" id="KW-0863">Zinc-finger</keyword>
<gene>
    <name evidence="5" type="ORF">C0Q70_06736</name>
</gene>
<reference evidence="5 6" key="1">
    <citation type="submission" date="2018-04" db="EMBL/GenBank/DDBJ databases">
        <title>The genome of golden apple snail Pomacea canaliculata provides insight into stress tolerance and invasive adaptation.</title>
        <authorList>
            <person name="Liu C."/>
            <person name="Liu B."/>
            <person name="Ren Y."/>
            <person name="Zhang Y."/>
            <person name="Wang H."/>
            <person name="Li S."/>
            <person name="Jiang F."/>
            <person name="Yin L."/>
            <person name="Zhang G."/>
            <person name="Qian W."/>
            <person name="Fan W."/>
        </authorList>
    </citation>
    <scope>NUCLEOTIDE SEQUENCE [LARGE SCALE GENOMIC DNA]</scope>
    <source>
        <strain evidence="5">SZHN2017</strain>
        <tissue evidence="5">Muscle</tissue>
    </source>
</reference>
<dbReference type="OrthoDB" id="9882192at2759"/>
<evidence type="ECO:0000256" key="3">
    <source>
        <dbReference type="SAM" id="MobiDB-lite"/>
    </source>
</evidence>
<dbReference type="AlphaFoldDB" id="A0A2T7PD34"/>
<dbReference type="InterPro" id="IPR013087">
    <property type="entry name" value="Znf_C2H2_type"/>
</dbReference>
<sequence length="461" mass="51184">MRLYNNARHGSCDVMQTHYHSRDVNTQLEGEARKQDSAQSTYAAAEKNNLILIDLEQVEMSSLAFVGEKKFKGAHWHCYRCRNGFNRRDEAVKHYKTHFRNPQTTFQISITQDLNTPVSYNQESRGNPAVTTSSSSVNIAVPQEAIHPALTQAVSCISTPITVSEQVAVPLTNGKIPDGALHVSIAANETVEGEEEENTQTIMIIQEEQLDASQIDGAFSAQIIASEDVEIMGEKSSSTKTQETLDVQCKRLEQEKNILRSEVARLHKHIQNLEEQLNVAKKREEDLAQRLGIATERGVQEVLQRLEKEHRDLLRQHLNVLQQTVYSAHSPSVLQLTDNNVQQIQVVSPASFKALMVSSNMSRENTTQNLPVNSALVQAGELHLEQISTDEDTGVTALEIAASGAVDGSSNYIMCVKTEAGEVQEGSVLEVHPRLLQEVTDVEPGDQDRGHPPTSKRQKLQ</sequence>
<keyword evidence="6" id="KW-1185">Reference proteome</keyword>
<comment type="caution">
    <text evidence="5">The sequence shown here is derived from an EMBL/GenBank/DDBJ whole genome shotgun (WGS) entry which is preliminary data.</text>
</comment>
<dbReference type="PROSITE" id="PS50157">
    <property type="entry name" value="ZINC_FINGER_C2H2_2"/>
    <property type="match status" value="1"/>
</dbReference>
<feature type="domain" description="C2H2-type" evidence="4">
    <location>
        <begin position="76"/>
        <end position="103"/>
    </location>
</feature>
<keyword evidence="1" id="KW-0479">Metal-binding</keyword>
<evidence type="ECO:0000256" key="2">
    <source>
        <dbReference type="SAM" id="Coils"/>
    </source>
</evidence>
<feature type="region of interest" description="Disordered" evidence="3">
    <location>
        <begin position="438"/>
        <end position="461"/>
    </location>
</feature>
<proteinExistence type="predicted"/>